<sequence>MSMRLLHCKPRKTMPGVVINGSHKAPFVVGPTTKTATRPTNALPQYLNDEARQTQREAFDAQRHLDFQPPGRIITMEEIGLAGHGISPNAVSEPFPLFTAEAVRQMRAEIFSDEVLRDCQFASTFNKNMIRGMGPARAPFVYSAWNSPELVSRISQVAGVDLVPSIDYEIATINISADDRPMPVTQDCVKKEEDPLGDGLSAVAWHYDSFPFVCVVMLSDCTDMVGGETALRTASGEVLKVRGPAMGTAVVLQGRYIEHQALKALGGRERIAMVTCFRPRSPHARDETVLTGVRAISHRSDLYAQYAEYRLEVLEERLRARLRAERLRERARTPFDVPGTRAWLVEQMDYLGAMLAEITDDD</sequence>
<evidence type="ECO:0000259" key="2">
    <source>
        <dbReference type="PROSITE" id="PS51471"/>
    </source>
</evidence>
<organism evidence="3 4">
    <name type="scientific">Purpureocillium lavendulum</name>
    <dbReference type="NCBI Taxonomy" id="1247861"/>
    <lineage>
        <taxon>Eukaryota</taxon>
        <taxon>Fungi</taxon>
        <taxon>Dikarya</taxon>
        <taxon>Ascomycota</taxon>
        <taxon>Pezizomycotina</taxon>
        <taxon>Sordariomycetes</taxon>
        <taxon>Hypocreomycetidae</taxon>
        <taxon>Hypocreales</taxon>
        <taxon>Ophiocordycipitaceae</taxon>
        <taxon>Purpureocillium</taxon>
    </lineage>
</organism>
<gene>
    <name evidence="3" type="ORF">O9K51_06803</name>
</gene>
<dbReference type="PROSITE" id="PS51471">
    <property type="entry name" value="FE2OG_OXY"/>
    <property type="match status" value="1"/>
</dbReference>
<keyword evidence="1" id="KW-0560">Oxidoreductase</keyword>
<dbReference type="GO" id="GO:0046872">
    <property type="term" value="F:metal ion binding"/>
    <property type="evidence" value="ECO:0007669"/>
    <property type="project" value="UniProtKB-KW"/>
</dbReference>
<name>A0AB34FNR0_9HYPO</name>
<keyword evidence="1" id="KW-0479">Metal-binding</keyword>
<accession>A0AB34FNR0</accession>
<evidence type="ECO:0000256" key="1">
    <source>
        <dbReference type="RuleBase" id="RU003682"/>
    </source>
</evidence>
<dbReference type="PANTHER" id="PTHR41677">
    <property type="entry name" value="YALI0B19030P"/>
    <property type="match status" value="1"/>
</dbReference>
<comment type="similarity">
    <text evidence="1">Belongs to the iron/ascorbate-dependent oxidoreductase family.</text>
</comment>
<dbReference type="Proteomes" id="UP001163105">
    <property type="component" value="Unassembled WGS sequence"/>
</dbReference>
<reference evidence="3" key="1">
    <citation type="submission" date="2023-01" db="EMBL/GenBank/DDBJ databases">
        <title>The growth and conidiation of Purpureocillium lavendulum are regulated by nitrogen source and histone H3K14 acetylation.</title>
        <authorList>
            <person name="Tang P."/>
            <person name="Han J."/>
            <person name="Zhang C."/>
            <person name="Tang P."/>
            <person name="Qi F."/>
            <person name="Zhang K."/>
            <person name="Liang L."/>
        </authorList>
    </citation>
    <scope>NUCLEOTIDE SEQUENCE</scope>
    <source>
        <strain evidence="3">YMF1.00683</strain>
    </source>
</reference>
<dbReference type="InterPro" id="IPR005123">
    <property type="entry name" value="Oxoglu/Fe-dep_dioxygenase_dom"/>
</dbReference>
<dbReference type="EMBL" id="JAQHRD010000005">
    <property type="protein sequence ID" value="KAJ6441009.1"/>
    <property type="molecule type" value="Genomic_DNA"/>
</dbReference>
<dbReference type="GO" id="GO:0016491">
    <property type="term" value="F:oxidoreductase activity"/>
    <property type="evidence" value="ECO:0007669"/>
    <property type="project" value="UniProtKB-KW"/>
</dbReference>
<dbReference type="AlphaFoldDB" id="A0AB34FNR0"/>
<protein>
    <recommendedName>
        <fullName evidence="2">Fe2OG dioxygenase domain-containing protein</fullName>
    </recommendedName>
</protein>
<keyword evidence="4" id="KW-1185">Reference proteome</keyword>
<dbReference type="PANTHER" id="PTHR41677:SF1">
    <property type="entry name" value="FE2OG DIOXYGENASE DOMAIN-CONTAINING PROTEIN"/>
    <property type="match status" value="1"/>
</dbReference>
<feature type="domain" description="Fe2OG dioxygenase" evidence="2">
    <location>
        <begin position="180"/>
        <end position="281"/>
    </location>
</feature>
<comment type="caution">
    <text evidence="3">The sequence shown here is derived from an EMBL/GenBank/DDBJ whole genome shotgun (WGS) entry which is preliminary data.</text>
</comment>
<evidence type="ECO:0000313" key="4">
    <source>
        <dbReference type="Proteomes" id="UP001163105"/>
    </source>
</evidence>
<proteinExistence type="inferred from homology"/>
<evidence type="ECO:0000313" key="3">
    <source>
        <dbReference type="EMBL" id="KAJ6441009.1"/>
    </source>
</evidence>
<keyword evidence="1" id="KW-0408">Iron</keyword>